<dbReference type="InterPro" id="IPR006353">
    <property type="entry name" value="HAD-SF_hydro_IIA_CECR5"/>
</dbReference>
<dbReference type="GO" id="GO:0046474">
    <property type="term" value="P:glycerophospholipid biosynthetic process"/>
    <property type="evidence" value="ECO:0007669"/>
    <property type="project" value="TreeGrafter"/>
</dbReference>
<organism evidence="1 2">
    <name type="scientific">Extremus antarcticus</name>
    <dbReference type="NCBI Taxonomy" id="702011"/>
    <lineage>
        <taxon>Eukaryota</taxon>
        <taxon>Fungi</taxon>
        <taxon>Dikarya</taxon>
        <taxon>Ascomycota</taxon>
        <taxon>Pezizomycotina</taxon>
        <taxon>Dothideomycetes</taxon>
        <taxon>Dothideomycetidae</taxon>
        <taxon>Mycosphaerellales</taxon>
        <taxon>Extremaceae</taxon>
        <taxon>Extremus</taxon>
    </lineage>
</organism>
<dbReference type="AlphaFoldDB" id="A0AAJ0DEL8"/>
<dbReference type="InterPro" id="IPR036412">
    <property type="entry name" value="HAD-like_sf"/>
</dbReference>
<dbReference type="Pfam" id="PF13242">
    <property type="entry name" value="Hydrolase_like"/>
    <property type="match status" value="1"/>
</dbReference>
<protein>
    <submittedName>
        <fullName evidence="1">Uncharacterized protein</fullName>
    </submittedName>
</protein>
<keyword evidence="2" id="KW-1185">Reference proteome</keyword>
<dbReference type="NCBIfam" id="TIGR01460">
    <property type="entry name" value="HAD-SF-IIA"/>
    <property type="match status" value="1"/>
</dbReference>
<proteinExistence type="predicted"/>
<comment type="caution">
    <text evidence="1">The sequence shown here is derived from an EMBL/GenBank/DDBJ whole genome shotgun (WGS) entry which is preliminary data.</text>
</comment>
<reference evidence="1" key="1">
    <citation type="submission" date="2023-04" db="EMBL/GenBank/DDBJ databases">
        <title>Black Yeasts Isolated from many extreme environments.</title>
        <authorList>
            <person name="Coleine C."/>
            <person name="Stajich J.E."/>
            <person name="Selbmann L."/>
        </authorList>
    </citation>
    <scope>NUCLEOTIDE SEQUENCE</scope>
    <source>
        <strain evidence="1">CCFEE 5312</strain>
    </source>
</reference>
<evidence type="ECO:0000313" key="2">
    <source>
        <dbReference type="Proteomes" id="UP001271007"/>
    </source>
</evidence>
<dbReference type="FunFam" id="3.40.50.1000:FF:000069">
    <property type="entry name" value="HAD-superfamily subfamily IIA hydrolase"/>
    <property type="match status" value="1"/>
</dbReference>
<dbReference type="PANTHER" id="PTHR14269">
    <property type="entry name" value="CDP-DIACYLGLYCEROL--GLYCEROL-3-PHOSPHATE 3-PHOSPHATIDYLTRANSFERASE-RELATED"/>
    <property type="match status" value="1"/>
</dbReference>
<dbReference type="Proteomes" id="UP001271007">
    <property type="component" value="Unassembled WGS sequence"/>
</dbReference>
<dbReference type="SUPFAM" id="SSF56784">
    <property type="entry name" value="HAD-like"/>
    <property type="match status" value="1"/>
</dbReference>
<dbReference type="Gene3D" id="3.40.50.1000">
    <property type="entry name" value="HAD superfamily/HAD-like"/>
    <property type="match status" value="2"/>
</dbReference>
<dbReference type="NCBIfam" id="TIGR01456">
    <property type="entry name" value="CECR5"/>
    <property type="match status" value="1"/>
</dbReference>
<sequence>MSAGSLVVPRPSKALRRLSSQDATKMALDHRSPTVVVPPQHLMAPSNAHETAAAMELARHELEDYTWTTSSPGSPPETTTTDKYAFAFDIDGVLIRGGRPIPEAVEAMKVLNGQNPYGVKIPYIFVTNGGGKTEQERCIQLSKQLEMEVSPGQFICGHTPMREMAEQYNTVLVVGGEGEKCRQVAEGYGFKDVVTPGDIIKDNPDTTPFRRLTKDEHDNSRVRNYAEVKIEAIFVFADSRDWAGDQQIILDLLMSKGGYLGSRSETFDEGPPVFFSHNDVIWSASHDLTRLGMGALRCSLEAMYKAVTGMELQTTAFGKPQVGTFQFATRLLQQWRKHTHGIDAPPETVYFVGDTPESDIRGTNEFNQTSENTWYSILVRTGVFQEGTKPKFAPKATVDNVLDAVNHGIERERKRAFKQELDLTTYKLNGSAIEDALIE</sequence>
<dbReference type="InterPro" id="IPR023214">
    <property type="entry name" value="HAD_sf"/>
</dbReference>
<dbReference type="InterPro" id="IPR006357">
    <property type="entry name" value="HAD-SF_hydro_IIA"/>
</dbReference>
<dbReference type="InterPro" id="IPR050324">
    <property type="entry name" value="CDP-alcohol_PTase-I"/>
</dbReference>
<dbReference type="PANTHER" id="PTHR14269:SF4">
    <property type="entry name" value="CAT EYE SYNDROME CRITICAL REGION PROTEIN 5"/>
    <property type="match status" value="1"/>
</dbReference>
<dbReference type="EMBL" id="JAWDJX010000049">
    <property type="protein sequence ID" value="KAK3048377.1"/>
    <property type="molecule type" value="Genomic_DNA"/>
</dbReference>
<accession>A0AAJ0DEL8</accession>
<name>A0AAJ0DEL8_9PEZI</name>
<dbReference type="GO" id="GO:0005739">
    <property type="term" value="C:mitochondrion"/>
    <property type="evidence" value="ECO:0007669"/>
    <property type="project" value="TreeGrafter"/>
</dbReference>
<gene>
    <name evidence="1" type="ORF">LTR09_010208</name>
</gene>
<dbReference type="Pfam" id="PF13344">
    <property type="entry name" value="Hydrolase_6"/>
    <property type="match status" value="1"/>
</dbReference>
<evidence type="ECO:0000313" key="1">
    <source>
        <dbReference type="EMBL" id="KAK3048377.1"/>
    </source>
</evidence>